<protein>
    <submittedName>
        <fullName evidence="2">Uncharacterized protein</fullName>
    </submittedName>
</protein>
<feature type="compositionally biased region" description="Low complexity" evidence="1">
    <location>
        <begin position="122"/>
        <end position="131"/>
    </location>
</feature>
<accession>A0A5B7G0I1</accession>
<dbReference type="AlphaFoldDB" id="A0A5B7G0I1"/>
<sequence>MNLAWNKVWPKCAHDFPGFAEDDINAIRNNKQDKASQETENEVDKEEEPVRGLDIECLGGIEKAPETLKECDPNPARSSKVAHDVEKSVKIYKKIYDEKTRKTKQSSIYLFFKPVRHAVPVTPADPATAGPSTSTADGSTAGPSSISSFFKPMKRADSATAGPSSISSFFKPVKCANPATAGPSSISSFFKPVPCQPCYS</sequence>
<dbReference type="EMBL" id="VSRR010010854">
    <property type="protein sequence ID" value="MPC52402.1"/>
    <property type="molecule type" value="Genomic_DNA"/>
</dbReference>
<name>A0A5B7G0I1_PORTR</name>
<reference evidence="2 3" key="1">
    <citation type="submission" date="2019-05" db="EMBL/GenBank/DDBJ databases">
        <title>Another draft genome of Portunus trituberculatus and its Hox gene families provides insights of decapod evolution.</title>
        <authorList>
            <person name="Jeong J.-H."/>
            <person name="Song I."/>
            <person name="Kim S."/>
            <person name="Choi T."/>
            <person name="Kim D."/>
            <person name="Ryu S."/>
            <person name="Kim W."/>
        </authorList>
    </citation>
    <scope>NUCLEOTIDE SEQUENCE [LARGE SCALE GENOMIC DNA]</scope>
    <source>
        <tissue evidence="2">Muscle</tissue>
    </source>
</reference>
<feature type="region of interest" description="Disordered" evidence="1">
    <location>
        <begin position="122"/>
        <end position="147"/>
    </location>
</feature>
<feature type="region of interest" description="Disordered" evidence="1">
    <location>
        <begin position="30"/>
        <end position="50"/>
    </location>
</feature>
<feature type="compositionally biased region" description="Polar residues" evidence="1">
    <location>
        <begin position="132"/>
        <end position="147"/>
    </location>
</feature>
<organism evidence="2 3">
    <name type="scientific">Portunus trituberculatus</name>
    <name type="common">Swimming crab</name>
    <name type="synonym">Neptunus trituberculatus</name>
    <dbReference type="NCBI Taxonomy" id="210409"/>
    <lineage>
        <taxon>Eukaryota</taxon>
        <taxon>Metazoa</taxon>
        <taxon>Ecdysozoa</taxon>
        <taxon>Arthropoda</taxon>
        <taxon>Crustacea</taxon>
        <taxon>Multicrustacea</taxon>
        <taxon>Malacostraca</taxon>
        <taxon>Eumalacostraca</taxon>
        <taxon>Eucarida</taxon>
        <taxon>Decapoda</taxon>
        <taxon>Pleocyemata</taxon>
        <taxon>Brachyura</taxon>
        <taxon>Eubrachyura</taxon>
        <taxon>Portunoidea</taxon>
        <taxon>Portunidae</taxon>
        <taxon>Portuninae</taxon>
        <taxon>Portunus</taxon>
    </lineage>
</organism>
<keyword evidence="3" id="KW-1185">Reference proteome</keyword>
<dbReference type="Proteomes" id="UP000324222">
    <property type="component" value="Unassembled WGS sequence"/>
</dbReference>
<evidence type="ECO:0000313" key="3">
    <source>
        <dbReference type="Proteomes" id="UP000324222"/>
    </source>
</evidence>
<evidence type="ECO:0000313" key="2">
    <source>
        <dbReference type="EMBL" id="MPC52402.1"/>
    </source>
</evidence>
<proteinExistence type="predicted"/>
<comment type="caution">
    <text evidence="2">The sequence shown here is derived from an EMBL/GenBank/DDBJ whole genome shotgun (WGS) entry which is preliminary data.</text>
</comment>
<evidence type="ECO:0000256" key="1">
    <source>
        <dbReference type="SAM" id="MobiDB-lite"/>
    </source>
</evidence>
<gene>
    <name evidence="2" type="ORF">E2C01_046270</name>
</gene>